<name>A0A6H5HBU7_9HEMI</name>
<proteinExistence type="predicted"/>
<evidence type="ECO:0000313" key="2">
    <source>
        <dbReference type="Proteomes" id="UP000479000"/>
    </source>
</evidence>
<dbReference type="AlphaFoldDB" id="A0A6H5HBU7"/>
<feature type="non-terminal residue" evidence="1">
    <location>
        <position position="57"/>
    </location>
</feature>
<accession>A0A6H5HBU7</accession>
<reference evidence="1 2" key="1">
    <citation type="submission" date="2020-02" db="EMBL/GenBank/DDBJ databases">
        <authorList>
            <person name="Ferguson B K."/>
        </authorList>
    </citation>
    <scope>NUCLEOTIDE SEQUENCE [LARGE SCALE GENOMIC DNA]</scope>
</reference>
<dbReference type="EMBL" id="CADCXU010027053">
    <property type="protein sequence ID" value="CAB0013944.1"/>
    <property type="molecule type" value="Genomic_DNA"/>
</dbReference>
<dbReference type="Proteomes" id="UP000479000">
    <property type="component" value="Unassembled WGS sequence"/>
</dbReference>
<keyword evidence="2" id="KW-1185">Reference proteome</keyword>
<evidence type="ECO:0000313" key="1">
    <source>
        <dbReference type="EMBL" id="CAB0013944.1"/>
    </source>
</evidence>
<sequence>MDCINPTSTSRPQVLSAVPANADCHLPVELLFAPSHCRLQSVCCKCIAVKTLSHVIH</sequence>
<gene>
    <name evidence="1" type="ORF">NTEN_LOCUS18487</name>
</gene>
<organism evidence="1 2">
    <name type="scientific">Nesidiocoris tenuis</name>
    <dbReference type="NCBI Taxonomy" id="355587"/>
    <lineage>
        <taxon>Eukaryota</taxon>
        <taxon>Metazoa</taxon>
        <taxon>Ecdysozoa</taxon>
        <taxon>Arthropoda</taxon>
        <taxon>Hexapoda</taxon>
        <taxon>Insecta</taxon>
        <taxon>Pterygota</taxon>
        <taxon>Neoptera</taxon>
        <taxon>Paraneoptera</taxon>
        <taxon>Hemiptera</taxon>
        <taxon>Heteroptera</taxon>
        <taxon>Panheteroptera</taxon>
        <taxon>Cimicomorpha</taxon>
        <taxon>Miridae</taxon>
        <taxon>Dicyphina</taxon>
        <taxon>Nesidiocoris</taxon>
    </lineage>
</organism>
<protein>
    <submittedName>
        <fullName evidence="1">Uncharacterized protein</fullName>
    </submittedName>
</protein>